<evidence type="ECO:0000313" key="9">
    <source>
        <dbReference type="EMBL" id="OGF82726.1"/>
    </source>
</evidence>
<dbReference type="GO" id="GO:0008097">
    <property type="term" value="F:5S rRNA binding"/>
    <property type="evidence" value="ECO:0007669"/>
    <property type="project" value="InterPro"/>
</dbReference>
<gene>
    <name evidence="5" type="primary">rplY</name>
    <name evidence="5" type="synonym">ctc</name>
    <name evidence="9" type="ORF">A3B18_00420</name>
</gene>
<keyword evidence="3 5" id="KW-0689">Ribosomal protein</keyword>
<comment type="subunit">
    <text evidence="5">Part of the 50S ribosomal subunit; part of the 5S rRNA/L5/L18/L25 subcomplex. Contacts the 5S rRNA. Binds to the 5S rRNA independently of L5 and L18.</text>
</comment>
<evidence type="ECO:0000256" key="2">
    <source>
        <dbReference type="ARBA" id="ARBA00022884"/>
    </source>
</evidence>
<dbReference type="InterPro" id="IPR020930">
    <property type="entry name" value="Ribosomal_uL5_bac-type"/>
</dbReference>
<comment type="caution">
    <text evidence="9">The sequence shown here is derived from an EMBL/GenBank/DDBJ whole genome shotgun (WGS) entry which is preliminary data.</text>
</comment>
<dbReference type="InterPro" id="IPR029751">
    <property type="entry name" value="Ribosomal_L25_dom"/>
</dbReference>
<evidence type="ECO:0000256" key="5">
    <source>
        <dbReference type="HAMAP-Rule" id="MF_01334"/>
    </source>
</evidence>
<dbReference type="InterPro" id="IPR011035">
    <property type="entry name" value="Ribosomal_bL25/Gln-tRNA_synth"/>
</dbReference>
<dbReference type="InterPro" id="IPR020056">
    <property type="entry name" value="Rbsml_bL25/Gln-tRNA_synth_N"/>
</dbReference>
<dbReference type="GO" id="GO:0003735">
    <property type="term" value="F:structural constituent of ribosome"/>
    <property type="evidence" value="ECO:0007669"/>
    <property type="project" value="InterPro"/>
</dbReference>
<name>A0A1F5X4D0_9BACT</name>
<organism evidence="9 10">
    <name type="scientific">Candidatus Giovannonibacteria bacterium RIFCSPLOWO2_01_FULL_46_13</name>
    <dbReference type="NCBI Taxonomy" id="1798352"/>
    <lineage>
        <taxon>Bacteria</taxon>
        <taxon>Candidatus Giovannoniibacteriota</taxon>
    </lineage>
</organism>
<evidence type="ECO:0000256" key="3">
    <source>
        <dbReference type="ARBA" id="ARBA00022980"/>
    </source>
</evidence>
<dbReference type="PANTHER" id="PTHR33284:SF1">
    <property type="entry name" value="RIBOSOMAL PROTEIN L25_GLN-TRNA SYNTHETASE, ANTI-CODON-BINDING DOMAIN-CONTAINING PROTEIN"/>
    <property type="match status" value="1"/>
</dbReference>
<feature type="region of interest" description="Disordered" evidence="6">
    <location>
        <begin position="191"/>
        <end position="228"/>
    </location>
</feature>
<dbReference type="CDD" id="cd00495">
    <property type="entry name" value="Ribosomal_L25_TL5_CTC"/>
    <property type="match status" value="1"/>
</dbReference>
<feature type="compositionally biased region" description="Basic and acidic residues" evidence="6">
    <location>
        <begin position="216"/>
        <end position="228"/>
    </location>
</feature>
<dbReference type="SUPFAM" id="SSF50715">
    <property type="entry name" value="Ribosomal protein L25-like"/>
    <property type="match status" value="1"/>
</dbReference>
<feature type="domain" description="Large ribosomal subunit protein bL25 beta" evidence="8">
    <location>
        <begin position="98"/>
        <end position="181"/>
    </location>
</feature>
<dbReference type="EMBL" id="MFIE01000014">
    <property type="protein sequence ID" value="OGF82726.1"/>
    <property type="molecule type" value="Genomic_DNA"/>
</dbReference>
<dbReference type="NCBIfam" id="TIGR00731">
    <property type="entry name" value="bL25_bact_ctc"/>
    <property type="match status" value="1"/>
</dbReference>
<reference evidence="9 10" key="1">
    <citation type="journal article" date="2016" name="Nat. Commun.">
        <title>Thousands of microbial genomes shed light on interconnected biogeochemical processes in an aquifer system.</title>
        <authorList>
            <person name="Anantharaman K."/>
            <person name="Brown C.T."/>
            <person name="Hug L.A."/>
            <person name="Sharon I."/>
            <person name="Castelle C.J."/>
            <person name="Probst A.J."/>
            <person name="Thomas B.C."/>
            <person name="Singh A."/>
            <person name="Wilkins M.J."/>
            <person name="Karaoz U."/>
            <person name="Brodie E.L."/>
            <person name="Williams K.H."/>
            <person name="Hubbard S.S."/>
            <person name="Banfield J.F."/>
        </authorList>
    </citation>
    <scope>NUCLEOTIDE SEQUENCE [LARGE SCALE GENOMIC DNA]</scope>
</reference>
<dbReference type="Pfam" id="PF14693">
    <property type="entry name" value="Ribosomal_TL5_C"/>
    <property type="match status" value="1"/>
</dbReference>
<proteinExistence type="inferred from homology"/>
<dbReference type="Proteomes" id="UP000178684">
    <property type="component" value="Unassembled WGS sequence"/>
</dbReference>
<keyword evidence="4 5" id="KW-0687">Ribonucleoprotein</keyword>
<dbReference type="GO" id="GO:0022625">
    <property type="term" value="C:cytosolic large ribosomal subunit"/>
    <property type="evidence" value="ECO:0007669"/>
    <property type="project" value="TreeGrafter"/>
</dbReference>
<sequence length="228" mass="24977">MPSIKAEKREVTGKKLKDLRKNGKIPAVMYGAGDSGVLLEIAERDFERVFRQAGESSLVELEIGGNIKNVLIHDVAFDPIRDNPVHVDFLQVRMDKLIKADVELSFEGESPAIKLGGILVKVLHKIEVEALPKDLPHEIKVDISKLVNLEDKFTVGDLKLPAGVKVQAENDEVLALIETPKTEEELKAEEAAEAGGIESIEVLTAKKPEEGEEGTEAEKPAEKTEEGK</sequence>
<dbReference type="Pfam" id="PF01386">
    <property type="entry name" value="Ribosomal_L25p"/>
    <property type="match status" value="1"/>
</dbReference>
<evidence type="ECO:0000259" key="8">
    <source>
        <dbReference type="Pfam" id="PF14693"/>
    </source>
</evidence>
<evidence type="ECO:0000256" key="1">
    <source>
        <dbReference type="ARBA" id="ARBA00022730"/>
    </source>
</evidence>
<dbReference type="Gene3D" id="2.40.240.10">
    <property type="entry name" value="Ribosomal Protein L25, Chain P"/>
    <property type="match status" value="1"/>
</dbReference>
<protein>
    <recommendedName>
        <fullName evidence="5">Large ribosomal subunit protein bL25</fullName>
    </recommendedName>
    <alternativeName>
        <fullName evidence="5">General stress protein CTC</fullName>
    </alternativeName>
</protein>
<dbReference type="HAMAP" id="MF_01334">
    <property type="entry name" value="Ribosomal_bL25_CTC"/>
    <property type="match status" value="1"/>
</dbReference>
<accession>A0A1F5X4D0</accession>
<dbReference type="InterPro" id="IPR001021">
    <property type="entry name" value="Ribosomal_bL25_long"/>
</dbReference>
<dbReference type="InterPro" id="IPR037121">
    <property type="entry name" value="Ribosomal_bL25_C"/>
</dbReference>
<evidence type="ECO:0000259" key="7">
    <source>
        <dbReference type="Pfam" id="PF01386"/>
    </source>
</evidence>
<dbReference type="GO" id="GO:0006412">
    <property type="term" value="P:translation"/>
    <property type="evidence" value="ECO:0007669"/>
    <property type="project" value="UniProtKB-UniRule"/>
</dbReference>
<evidence type="ECO:0000256" key="6">
    <source>
        <dbReference type="SAM" id="MobiDB-lite"/>
    </source>
</evidence>
<evidence type="ECO:0000313" key="10">
    <source>
        <dbReference type="Proteomes" id="UP000178684"/>
    </source>
</evidence>
<dbReference type="InterPro" id="IPR020057">
    <property type="entry name" value="Ribosomal_bL25_b-dom"/>
</dbReference>
<keyword evidence="1 5" id="KW-0699">rRNA-binding</keyword>
<dbReference type="Gene3D" id="2.170.120.20">
    <property type="entry name" value="Ribosomal protein L25, beta domain"/>
    <property type="match status" value="1"/>
</dbReference>
<feature type="domain" description="Large ribosomal subunit protein bL25 L25" evidence="7">
    <location>
        <begin position="4"/>
        <end position="89"/>
    </location>
</feature>
<dbReference type="AlphaFoldDB" id="A0A1F5X4D0"/>
<comment type="function">
    <text evidence="5">This is one of the proteins that binds to the 5S RNA in the ribosome where it forms part of the central protuberance.</text>
</comment>
<evidence type="ECO:0000256" key="4">
    <source>
        <dbReference type="ARBA" id="ARBA00023274"/>
    </source>
</evidence>
<keyword evidence="2 5" id="KW-0694">RNA-binding</keyword>
<dbReference type="PANTHER" id="PTHR33284">
    <property type="entry name" value="RIBOSOMAL PROTEIN L25/GLN-TRNA SYNTHETASE, ANTI-CODON-BINDING DOMAIN-CONTAINING PROTEIN"/>
    <property type="match status" value="1"/>
</dbReference>
<comment type="similarity">
    <text evidence="5">Belongs to the bacterial ribosomal protein bL25 family. CTC subfamily.</text>
</comment>